<name>A0A9D1EZY1_9BACT</name>
<organism evidence="2 3">
    <name type="scientific">Candidatus Scatousia excrementigallinarum</name>
    <dbReference type="NCBI Taxonomy" id="2840935"/>
    <lineage>
        <taxon>Bacteria</taxon>
        <taxon>Candidatus Scatousia</taxon>
    </lineage>
</organism>
<evidence type="ECO:0000313" key="2">
    <source>
        <dbReference type="EMBL" id="HIS37001.1"/>
    </source>
</evidence>
<reference evidence="2" key="2">
    <citation type="journal article" date="2021" name="PeerJ">
        <title>Extensive microbial diversity within the chicken gut microbiome revealed by metagenomics and culture.</title>
        <authorList>
            <person name="Gilroy R."/>
            <person name="Ravi A."/>
            <person name="Getino M."/>
            <person name="Pursley I."/>
            <person name="Horton D.L."/>
            <person name="Alikhan N.F."/>
            <person name="Baker D."/>
            <person name="Gharbi K."/>
            <person name="Hall N."/>
            <person name="Watson M."/>
            <person name="Adriaenssens E.M."/>
            <person name="Foster-Nyarko E."/>
            <person name="Jarju S."/>
            <person name="Secka A."/>
            <person name="Antonio M."/>
            <person name="Oren A."/>
            <person name="Chaudhuri R.R."/>
            <person name="La Ragione R."/>
            <person name="Hildebrand F."/>
            <person name="Pallen M.J."/>
        </authorList>
    </citation>
    <scope>NUCLEOTIDE SEQUENCE</scope>
    <source>
        <strain evidence="2">6276</strain>
    </source>
</reference>
<feature type="region of interest" description="Disordered" evidence="1">
    <location>
        <begin position="1"/>
        <end position="46"/>
    </location>
</feature>
<evidence type="ECO:0000313" key="3">
    <source>
        <dbReference type="Proteomes" id="UP000823928"/>
    </source>
</evidence>
<comment type="caution">
    <text evidence="2">The sequence shown here is derived from an EMBL/GenBank/DDBJ whole genome shotgun (WGS) entry which is preliminary data.</text>
</comment>
<dbReference type="Proteomes" id="UP000823928">
    <property type="component" value="Unassembled WGS sequence"/>
</dbReference>
<feature type="compositionally biased region" description="Polar residues" evidence="1">
    <location>
        <begin position="1"/>
        <end position="11"/>
    </location>
</feature>
<sequence>MEITSATTSAKANYVKGLDDEEEEQQTQETTTEENAVAETEPDKVTLTQDDTYNETTVEEKVNNYIQNFLANPKLTDAARTALKTYLNDFDAAAFIKSYGPFESARDISAAMYAVTAGLVKYQDEQ</sequence>
<proteinExistence type="predicted"/>
<gene>
    <name evidence="2" type="ORF">IAC10_10305</name>
</gene>
<reference evidence="2" key="1">
    <citation type="submission" date="2020-10" db="EMBL/GenBank/DDBJ databases">
        <authorList>
            <person name="Gilroy R."/>
        </authorList>
    </citation>
    <scope>NUCLEOTIDE SEQUENCE</scope>
    <source>
        <strain evidence="2">6276</strain>
    </source>
</reference>
<protein>
    <submittedName>
        <fullName evidence="2">Uncharacterized protein</fullName>
    </submittedName>
</protein>
<accession>A0A9D1EZY1</accession>
<dbReference type="AlphaFoldDB" id="A0A9D1EZY1"/>
<dbReference type="EMBL" id="DVIU01000203">
    <property type="protein sequence ID" value="HIS37001.1"/>
    <property type="molecule type" value="Genomic_DNA"/>
</dbReference>
<evidence type="ECO:0000256" key="1">
    <source>
        <dbReference type="SAM" id="MobiDB-lite"/>
    </source>
</evidence>